<gene>
    <name evidence="3" type="ORF">BET10_21045</name>
</gene>
<dbReference type="InterPro" id="IPR011042">
    <property type="entry name" value="6-blade_b-propeller_TolB-like"/>
</dbReference>
<keyword evidence="4" id="KW-1185">Reference proteome</keyword>
<feature type="transmembrane region" description="Helical" evidence="1">
    <location>
        <begin position="6"/>
        <end position="25"/>
    </location>
</feature>
<keyword evidence="1" id="KW-0472">Membrane</keyword>
<comment type="caution">
    <text evidence="3">The sequence shown here is derived from an EMBL/GenBank/DDBJ whole genome shotgun (WGS) entry which is preliminary data.</text>
</comment>
<evidence type="ECO:0000313" key="3">
    <source>
        <dbReference type="EMBL" id="OHU87411.1"/>
    </source>
</evidence>
<keyword evidence="1" id="KW-0812">Transmembrane</keyword>
<dbReference type="OrthoDB" id="1158171at2"/>
<reference evidence="3 4" key="1">
    <citation type="submission" date="2016-09" db="EMBL/GenBank/DDBJ databases">
        <title>Pseudoalteromonas amylolytica sp. nov., isolated from the surface seawater.</title>
        <authorList>
            <person name="Wu Y.-H."/>
            <person name="Cheng H."/>
            <person name="Jin X.-B."/>
            <person name="Wang C.-S."/>
            <person name="Xu X.-W."/>
        </authorList>
    </citation>
    <scope>NUCLEOTIDE SEQUENCE [LARGE SCALE GENOMIC DNA]</scope>
    <source>
        <strain evidence="3 4">JW1</strain>
    </source>
</reference>
<dbReference type="Gene3D" id="2.120.10.30">
    <property type="entry name" value="TolB, C-terminal domain"/>
    <property type="match status" value="1"/>
</dbReference>
<evidence type="ECO:0000313" key="4">
    <source>
        <dbReference type="Proteomes" id="UP000179786"/>
    </source>
</evidence>
<dbReference type="AlphaFoldDB" id="A0A1S1MQ43"/>
<sequence>MLKKWLITMLIIILLPAIFIMYIVIDSGAFKTIEPHFSGSCKTVTGVVGAEDITIDATSGLAYISSHDRRNWSSGGGIYMYQTGSYSKPILMPHDIDGTFYPHGISLWKNPNGLDRLFVVNHPPSATENKQRSDSEVIIFEIKENQLKHVKTLKTDSPFSLNDVAAANDSSFYATIDRGSLTRFGRMLEAYGRLAMGGIAYGRGDVITRISGNLVYPNGIQVSRDGKMVYVSESTGKRLLSYTRDEVSGELSLIDEISIDSGLDNIELDADGNLWIGAHPQMYKFLKHSIDQTNRSSSQVLLVNVNNGMSVDEIYLNNGSPISGSSVGAPYQEHLLIGSVYEPFILDCKDHNSGLTNSPFR</sequence>
<dbReference type="SUPFAM" id="SSF63829">
    <property type="entry name" value="Calcium-dependent phosphotriesterase"/>
    <property type="match status" value="1"/>
</dbReference>
<dbReference type="InterPro" id="IPR051288">
    <property type="entry name" value="Serum_paraoxonase/arylesterase"/>
</dbReference>
<dbReference type="Pfam" id="PF08450">
    <property type="entry name" value="SGL"/>
    <property type="match status" value="1"/>
</dbReference>
<dbReference type="Proteomes" id="UP000179786">
    <property type="component" value="Unassembled WGS sequence"/>
</dbReference>
<evidence type="ECO:0000256" key="1">
    <source>
        <dbReference type="SAM" id="Phobius"/>
    </source>
</evidence>
<keyword evidence="1" id="KW-1133">Transmembrane helix</keyword>
<dbReference type="InterPro" id="IPR013658">
    <property type="entry name" value="SGL"/>
</dbReference>
<evidence type="ECO:0000259" key="2">
    <source>
        <dbReference type="Pfam" id="PF08450"/>
    </source>
</evidence>
<proteinExistence type="predicted"/>
<organism evidence="3 4">
    <name type="scientific">Pseudoalteromonas amylolytica</name>
    <dbReference type="NCBI Taxonomy" id="1859457"/>
    <lineage>
        <taxon>Bacteria</taxon>
        <taxon>Pseudomonadati</taxon>
        <taxon>Pseudomonadota</taxon>
        <taxon>Gammaproteobacteria</taxon>
        <taxon>Alteromonadales</taxon>
        <taxon>Pseudoalteromonadaceae</taxon>
        <taxon>Pseudoalteromonas</taxon>
    </lineage>
</organism>
<name>A0A1S1MQ43_9GAMM</name>
<dbReference type="EMBL" id="MKJU01000032">
    <property type="protein sequence ID" value="OHU87411.1"/>
    <property type="molecule type" value="Genomic_DNA"/>
</dbReference>
<dbReference type="PANTHER" id="PTHR11799">
    <property type="entry name" value="PARAOXONASE"/>
    <property type="match status" value="1"/>
</dbReference>
<feature type="domain" description="SMP-30/Gluconolactonase/LRE-like region" evidence="2">
    <location>
        <begin position="134"/>
        <end position="277"/>
    </location>
</feature>
<dbReference type="PANTHER" id="PTHR11799:SF12">
    <property type="entry name" value="PARAOXONASE-RELATED"/>
    <property type="match status" value="1"/>
</dbReference>
<accession>A0A1S1MQ43</accession>
<dbReference type="STRING" id="1859457.BET10_21045"/>
<protein>
    <recommendedName>
        <fullName evidence="2">SMP-30/Gluconolactonase/LRE-like region domain-containing protein</fullName>
    </recommendedName>
</protein>